<feature type="region of interest" description="Disordered" evidence="2">
    <location>
        <begin position="102"/>
        <end position="155"/>
    </location>
</feature>
<dbReference type="InterPro" id="IPR028949">
    <property type="entry name" value="Ntox15"/>
</dbReference>
<keyword evidence="1" id="KW-0677">Repeat</keyword>
<dbReference type="NCBIfam" id="TIGR01643">
    <property type="entry name" value="YD_repeat_2x"/>
    <property type="match status" value="3"/>
</dbReference>
<accession>A0AAU9QHV6</accession>
<feature type="domain" description="DUF6531" evidence="4">
    <location>
        <begin position="153"/>
        <end position="230"/>
    </location>
</feature>
<dbReference type="EMBL" id="CAKMUD010000024">
    <property type="protein sequence ID" value="CAH1572838.1"/>
    <property type="molecule type" value="Genomic_DNA"/>
</dbReference>
<dbReference type="InterPro" id="IPR045351">
    <property type="entry name" value="DUF6531"/>
</dbReference>
<evidence type="ECO:0000259" key="3">
    <source>
        <dbReference type="Pfam" id="PF15604"/>
    </source>
</evidence>
<dbReference type="Proteomes" id="UP001295462">
    <property type="component" value="Unassembled WGS sequence"/>
</dbReference>
<feature type="domain" description="Novel toxin 15" evidence="3">
    <location>
        <begin position="1276"/>
        <end position="1420"/>
    </location>
</feature>
<feature type="compositionally biased region" description="Basic and acidic residues" evidence="2">
    <location>
        <begin position="118"/>
        <end position="137"/>
    </location>
</feature>
<sequence>MNAQRIVKLTTLDGEAYLFSSHQPPFGKQERFTSVRAAEIFVERFYYSAFDELREIASWSTATTYFSAEMKELTDEDLYKRIAESLFEQSLFAFQAPQQAPSTYYPPTEIPTDLIAKTNDKKAKSTDDSPHKSESKSSDTPQNESSKKHAKAGDPVSLVTGEENLTLTDVRLPFGLVWQRTYRSSLSDKNTGLGFGWRHIFQYELKDVLDEKEQIIGWLFIDEMGDSILFPPVSKGGVSYQTYTDSTCQYHPNGYRLVTINGSVQVKFVQVEELWLASEIRLGLMKTVNLEYSRNHRITQVNVNRQAKLELQYNKQGLLVEIRHPTTLATLAEYQYDRTFCLTRATDEHRQAESYQYSDTCLLTRRTRATGFSHYFDWIGRGVSAKCVSNWADDGAYRYTFEFQPTQSTVVDPRGHAWRYKHNEQGKLLERESPESRRWVYEYDSKGHLVNEVSPDGCYVTYTYNQFGQLKNKRHSSGATEHFDYDEFGCSTRHQLPDGETIENQFNALGQLVWQQSKEGKQERYRYDKHGRLVEKVIDAGACVQWWWDDEHQLRAKKTNKSLFRYSYDEHDLVNGIAYPEGLVSGFERNQNRLLTRLYFQNSKDEILREHRYEYDDYGRVKLISTPRGEVEINWSSLAQPVEVFKQNKSVMSFSYDEERNLKTIERSDGCKYEFAYTPDGQIQSTINFDQIHTSYTYDKAERLSKIRRRTNQVSFRYDDLGRVVNIRAIGSGKGVENHFQYSLGGKLIHVHNRFSMSSYTYKDTKLVSEQQGRYSFHNRYLNNGLLQSQCYSDGTEISYQYDEYGVVCSISIQGGAHTTIQFKYDDLQRITRIQYGTKGETKEFDGLGRLKRQIWESLERKYHYNAQHLLSLIVDSEKGPQHYQYDDLGHLERVKTQTSEESYIYDSFGNFNDEGAQLEYDRLVEYHGVRYDYDELGNRTSSQGNGLEQRCTYDAKGQLIFVESEGRLCQFEYDALGRRIKKISENGTTEFIWQGSHLVGEYSRSGYRWYLYQPNSFVPLALIENGECYFYQCNQIGTPERLVDSKGQVVWQAAYDTFGFAHVAIETVKNNLRLQGQYFDIETGLHYNLARYYDPQIGRFIQPDPLGLLGGTNHYQFAPNPVSWVDPLGLCAKEDAHTVLAGHNDNAPERMVYEKAAVNISGPTIEELIADPTLQGINAVNIDPISMMVEGIEDMINAGNAFIDNPSFSTATSMAITAIPGRYAEKVVDELPLKKLDNAMVKSLSTMKRFKVPCFEPGATIKGKFKGKERELESHFARQLRHQEAGLNDLTVGEYIENRNRYKEMKRAGTGMAQEDFRKQFSRQLNSSLAESFKLKMSPMDAKKAAKQRTSEIMDNLAALHDPDMIAGGAAKVNRMGNKGVNSSIGSQWRTKSRLTQMDEQAQRAFENLGPDAKMNVSLERCPLRGIK</sequence>
<dbReference type="InterPro" id="IPR022385">
    <property type="entry name" value="Rhs_assc_core"/>
</dbReference>
<comment type="caution">
    <text evidence="6">The sequence shown here is derived from an EMBL/GenBank/DDBJ whole genome shotgun (WGS) entry which is preliminary data.</text>
</comment>
<evidence type="ECO:0000256" key="1">
    <source>
        <dbReference type="ARBA" id="ARBA00022737"/>
    </source>
</evidence>
<proteinExistence type="predicted"/>
<evidence type="ECO:0000313" key="6">
    <source>
        <dbReference type="EMBL" id="CAH1572838.1"/>
    </source>
</evidence>
<organism evidence="6 7">
    <name type="scientific">Vibrio jasicida</name>
    <dbReference type="NCBI Taxonomy" id="766224"/>
    <lineage>
        <taxon>Bacteria</taxon>
        <taxon>Pseudomonadati</taxon>
        <taxon>Pseudomonadota</taxon>
        <taxon>Gammaproteobacteria</taxon>
        <taxon>Vibrionales</taxon>
        <taxon>Vibrionaceae</taxon>
        <taxon>Vibrio</taxon>
    </lineage>
</organism>
<dbReference type="Gene3D" id="2.180.10.10">
    <property type="entry name" value="RHS repeat-associated core"/>
    <property type="match status" value="2"/>
</dbReference>
<dbReference type="InterPro" id="IPR006530">
    <property type="entry name" value="YD"/>
</dbReference>
<dbReference type="Pfam" id="PF15604">
    <property type="entry name" value="Ntox15"/>
    <property type="match status" value="1"/>
</dbReference>
<protein>
    <submittedName>
        <fullName evidence="6">Type IV secretion protein Rhs</fullName>
    </submittedName>
</protein>
<name>A0AAU9QHV6_9VIBR</name>
<evidence type="ECO:0000313" key="7">
    <source>
        <dbReference type="Proteomes" id="UP001295462"/>
    </source>
</evidence>
<evidence type="ECO:0000259" key="5">
    <source>
        <dbReference type="Pfam" id="PF25023"/>
    </source>
</evidence>
<evidence type="ECO:0000256" key="2">
    <source>
        <dbReference type="SAM" id="MobiDB-lite"/>
    </source>
</evidence>
<reference evidence="6" key="1">
    <citation type="submission" date="2022-01" db="EMBL/GenBank/DDBJ databases">
        <authorList>
            <person name="Lagorce A."/>
        </authorList>
    </citation>
    <scope>NUCLEOTIDE SEQUENCE</scope>
    <source>
        <strain evidence="6">Th15_F1_A12</strain>
    </source>
</reference>
<gene>
    <name evidence="6" type="ORF">THF1A12_120040</name>
</gene>
<dbReference type="PANTHER" id="PTHR32305:SF15">
    <property type="entry name" value="PROTEIN RHSA-RELATED"/>
    <property type="match status" value="1"/>
</dbReference>
<dbReference type="Pfam" id="PF20148">
    <property type="entry name" value="DUF6531"/>
    <property type="match status" value="1"/>
</dbReference>
<feature type="domain" description="Teneurin-like YD-shell" evidence="5">
    <location>
        <begin position="289"/>
        <end position="478"/>
    </location>
</feature>
<dbReference type="NCBIfam" id="TIGR03696">
    <property type="entry name" value="Rhs_assc_core"/>
    <property type="match status" value="1"/>
</dbReference>
<dbReference type="InterPro" id="IPR050708">
    <property type="entry name" value="T6SS_VgrG/RHS"/>
</dbReference>
<dbReference type="InterPro" id="IPR056823">
    <property type="entry name" value="TEN-like_YD-shell"/>
</dbReference>
<feature type="domain" description="Teneurin-like YD-shell" evidence="5">
    <location>
        <begin position="877"/>
        <end position="1105"/>
    </location>
</feature>
<dbReference type="PANTHER" id="PTHR32305">
    <property type="match status" value="1"/>
</dbReference>
<evidence type="ECO:0000259" key="4">
    <source>
        <dbReference type="Pfam" id="PF20148"/>
    </source>
</evidence>
<dbReference type="RefSeq" id="WP_409588339.1">
    <property type="nucleotide sequence ID" value="NZ_CAKMTZ010000035.1"/>
</dbReference>
<dbReference type="Pfam" id="PF25023">
    <property type="entry name" value="TEN_YD-shell"/>
    <property type="match status" value="2"/>
</dbReference>